<dbReference type="InterPro" id="IPR018910">
    <property type="entry name" value="LpqB_C"/>
</dbReference>
<dbReference type="Proteomes" id="UP000757540">
    <property type="component" value="Unassembled WGS sequence"/>
</dbReference>
<proteinExistence type="predicted"/>
<feature type="region of interest" description="Disordered" evidence="1">
    <location>
        <begin position="288"/>
        <end position="308"/>
    </location>
</feature>
<feature type="signal peptide" evidence="2">
    <location>
        <begin position="1"/>
        <end position="25"/>
    </location>
</feature>
<gene>
    <name evidence="4" type="ORF">HDG69_002196</name>
</gene>
<dbReference type="SMART" id="SM00909">
    <property type="entry name" value="Germane"/>
    <property type="match status" value="1"/>
</dbReference>
<comment type="caution">
    <text evidence="4">The sequence shown here is derived from an EMBL/GenBank/DDBJ whole genome shotgun (WGS) entry which is preliminary data.</text>
</comment>
<dbReference type="SUPFAM" id="SSF50993">
    <property type="entry name" value="Peptidase/esterase 'gauge' domain"/>
    <property type="match status" value="1"/>
</dbReference>
<dbReference type="RefSeq" id="WP_171783805.1">
    <property type="nucleotide sequence ID" value="NZ_BAAAML010000009.1"/>
</dbReference>
<evidence type="ECO:0000259" key="3">
    <source>
        <dbReference type="SMART" id="SM00909"/>
    </source>
</evidence>
<organism evidence="4 5">
    <name type="scientific">Isoptericola halotolerans</name>
    <dbReference type="NCBI Taxonomy" id="300560"/>
    <lineage>
        <taxon>Bacteria</taxon>
        <taxon>Bacillati</taxon>
        <taxon>Actinomycetota</taxon>
        <taxon>Actinomycetes</taxon>
        <taxon>Micrococcales</taxon>
        <taxon>Promicromonosporaceae</taxon>
        <taxon>Isoptericola</taxon>
    </lineage>
</organism>
<protein>
    <recommendedName>
        <fullName evidence="3">GerMN domain-containing protein</fullName>
    </recommendedName>
</protein>
<keyword evidence="5" id="KW-1185">Reference proteome</keyword>
<evidence type="ECO:0000256" key="2">
    <source>
        <dbReference type="SAM" id="SignalP"/>
    </source>
</evidence>
<dbReference type="Pfam" id="PF25976">
    <property type="entry name" value="LpqB_N"/>
    <property type="match status" value="1"/>
</dbReference>
<evidence type="ECO:0000313" key="4">
    <source>
        <dbReference type="EMBL" id="NOV97621.1"/>
    </source>
</evidence>
<keyword evidence="2" id="KW-0732">Signal</keyword>
<feature type="chain" id="PRO_5045461280" description="GerMN domain-containing protein" evidence="2">
    <location>
        <begin position="26"/>
        <end position="573"/>
    </location>
</feature>
<name>A0ABX2A7P9_9MICO</name>
<evidence type="ECO:0000313" key="5">
    <source>
        <dbReference type="Proteomes" id="UP000757540"/>
    </source>
</evidence>
<dbReference type="PROSITE" id="PS51257">
    <property type="entry name" value="PROKAR_LIPOPROTEIN"/>
    <property type="match status" value="1"/>
</dbReference>
<reference evidence="4 5" key="1">
    <citation type="submission" date="2020-05" db="EMBL/GenBank/DDBJ databases">
        <title>Genomic Encyclopedia of Type Strains, Phase III (KMG-III): the genomes of soil and plant-associated and newly described type strains.</title>
        <authorList>
            <person name="Whitman W."/>
        </authorList>
    </citation>
    <scope>NUCLEOTIDE SEQUENCE [LARGE SCALE GENOMIC DNA]</scope>
    <source>
        <strain evidence="4 5">KCTC 19046</strain>
    </source>
</reference>
<accession>A0ABX2A7P9</accession>
<feature type="domain" description="GerMN" evidence="3">
    <location>
        <begin position="211"/>
        <end position="301"/>
    </location>
</feature>
<dbReference type="EMBL" id="JABEZU010000002">
    <property type="protein sequence ID" value="NOV97621.1"/>
    <property type="molecule type" value="Genomic_DNA"/>
</dbReference>
<dbReference type="InterPro" id="IPR019606">
    <property type="entry name" value="GerMN"/>
</dbReference>
<dbReference type="Pfam" id="PF10646">
    <property type="entry name" value="Germane"/>
    <property type="match status" value="1"/>
</dbReference>
<evidence type="ECO:0000256" key="1">
    <source>
        <dbReference type="SAM" id="MobiDB-lite"/>
    </source>
</evidence>
<sequence length="573" mass="59668">MSRSTRHLLSAVCAATLAVSVAACASIPMSGGVMEGSAEVDSAEDIAFDVQGPATDADPQQIVQGFVSVAQFGPASAQTFDIAREYTTQAAWSSWDEYTRVLLLSEFPEWTVEEHDDAAAATTVRGEATVVASLDESGVFTELPEPSVVDVTFDLTRGPDGQWRINALDDGMLVLASFLTYAFHRTPLYYPTSDRRWWVPDVRWYPNQSWRTTATQAILAGPPPWLAQSTVSVVPEGATLAIDAVTVADDGTIDVSLTSAITEAPPDDRALLVAQLEATLREGDGRSVVLSEGTSPLAPTTAAEPSRPLTTGDAVVALDADEGPELRRVVGRELTDLAAPVDVSGLDVTAVGVGPDDGTIVVRDGADRLVRVSDEERSELLVGESLVAPSVDRFGVVWTADGAGLRVALSTGGTVTVGADWLRNQTVRSLRVSPEGARIALVTDGPDGTEVWSAAVERDADDVPTGLSAPVPVGGPVQDVQSVDWSEESTLLLLAGSSAAARNLYVAGVGGLAGSNDGLSRVLPTTTAPASVTTGVGASPALVIDAEGMLRVRQSAALWPTIATDVVAAAYPG</sequence>
<dbReference type="InterPro" id="IPR059026">
    <property type="entry name" value="LpqB_N"/>
</dbReference>
<dbReference type="Pfam" id="PF10647">
    <property type="entry name" value="Gmad1"/>
    <property type="match status" value="1"/>
</dbReference>